<protein>
    <submittedName>
        <fullName evidence="1">Nucleotidyl transferase AbiEii/AbiGii toxin family protein</fullName>
    </submittedName>
</protein>
<evidence type="ECO:0000313" key="2">
    <source>
        <dbReference type="Proteomes" id="UP000483362"/>
    </source>
</evidence>
<dbReference type="RefSeq" id="WP_154327753.1">
    <property type="nucleotide sequence ID" value="NZ_CP045696.1"/>
</dbReference>
<dbReference type="Pfam" id="PF08843">
    <property type="entry name" value="AbiEii"/>
    <property type="match status" value="1"/>
</dbReference>
<dbReference type="GO" id="GO:0016740">
    <property type="term" value="F:transferase activity"/>
    <property type="evidence" value="ECO:0007669"/>
    <property type="project" value="UniProtKB-KW"/>
</dbReference>
<accession>A0A6L5XF86</accession>
<dbReference type="InterPro" id="IPR014942">
    <property type="entry name" value="AbiEii"/>
</dbReference>
<keyword evidence="1" id="KW-0808">Transferase</keyword>
<organism evidence="1 2">
    <name type="scientific">Sodaliphilus pleomorphus</name>
    <dbReference type="NCBI Taxonomy" id="2606626"/>
    <lineage>
        <taxon>Bacteria</taxon>
        <taxon>Pseudomonadati</taxon>
        <taxon>Bacteroidota</taxon>
        <taxon>Bacteroidia</taxon>
        <taxon>Bacteroidales</taxon>
        <taxon>Muribaculaceae</taxon>
        <taxon>Sodaliphilus</taxon>
    </lineage>
</organism>
<keyword evidence="2" id="KW-1185">Reference proteome</keyword>
<dbReference type="Proteomes" id="UP000483362">
    <property type="component" value="Unassembled WGS sequence"/>
</dbReference>
<dbReference type="AlphaFoldDB" id="A0A6L5XF86"/>
<gene>
    <name evidence="1" type="ORF">FYJ29_07885</name>
</gene>
<dbReference type="EMBL" id="VULT01000011">
    <property type="protein sequence ID" value="MSS17672.1"/>
    <property type="molecule type" value="Genomic_DNA"/>
</dbReference>
<evidence type="ECO:0000313" key="1">
    <source>
        <dbReference type="EMBL" id="MSS17672.1"/>
    </source>
</evidence>
<comment type="caution">
    <text evidence="1">The sequence shown here is derived from an EMBL/GenBank/DDBJ whole genome shotgun (WGS) entry which is preliminary data.</text>
</comment>
<dbReference type="Gene3D" id="3.10.450.620">
    <property type="entry name" value="JHP933, nucleotidyltransferase-like core domain"/>
    <property type="match status" value="1"/>
</dbReference>
<name>A0A6L5XF86_9BACT</name>
<reference evidence="1 2" key="1">
    <citation type="submission" date="2019-08" db="EMBL/GenBank/DDBJ databases">
        <title>In-depth cultivation of the pig gut microbiome towards novel bacterial diversity and tailored functional studies.</title>
        <authorList>
            <person name="Wylensek D."/>
            <person name="Hitch T.C.A."/>
            <person name="Clavel T."/>
        </authorList>
    </citation>
    <scope>NUCLEOTIDE SEQUENCE [LARGE SCALE GENOMIC DNA]</scope>
    <source>
        <strain evidence="1 2">Oil-RF-744-WCA-WT-10</strain>
    </source>
</reference>
<proteinExistence type="predicted"/>
<sequence length="267" mass="31102">MINRTAIQQWSKCAPWIDNAQVEQDLIICRALVAIFSDEFLASQLAFRGGTALHKLYLSPPPRYSEDIDLVQIAPGPIKPVMYRLGEVLDWLPERVTKQKRYNNTMLFRVESEIPPVVQIRLKVEINCFEHFNVLGLAKIPFKVENSWFAGEAQLTSYHFEELLGTKLRALYQRKKGRDLFDLYIALQRKTVDVDRVLQCYRKYMEFVVDKVPSYKQFVNNMQKKMEDPEFTGDTQSLLRPGITFDASDAYQLIYETFIAKMAGRRD</sequence>